<sequence length="103" mass="11303">MSEEPDIVRAGRLHNCYAGPAQTTAGPHGDEGFYAILGGVIITVILVLTCLVIVLLRYMYRHKGSYFTNEAKGTEYAETADTALKGDPSLQEATDESKKEYFI</sequence>
<reference evidence="7" key="1">
    <citation type="submission" date="2025-08" db="UniProtKB">
        <authorList>
            <consortium name="Ensembl"/>
        </authorList>
    </citation>
    <scope>IDENTIFICATION</scope>
</reference>
<evidence type="ECO:0000256" key="5">
    <source>
        <dbReference type="SAM" id="Phobius"/>
    </source>
</evidence>
<evidence type="ECO:0000256" key="1">
    <source>
        <dbReference type="ARBA" id="ARBA00004167"/>
    </source>
</evidence>
<dbReference type="InterPro" id="IPR003585">
    <property type="entry name" value="Neurexin-like"/>
</dbReference>
<dbReference type="SMART" id="SM00294">
    <property type="entry name" value="4.1m"/>
    <property type="match status" value="1"/>
</dbReference>
<dbReference type="PANTHER" id="PTHR47614:SF2">
    <property type="entry name" value="GLYCOPHORIN-C"/>
    <property type="match status" value="1"/>
</dbReference>
<evidence type="ECO:0000313" key="7">
    <source>
        <dbReference type="Ensembl" id="ENSPKIP00000025828.1"/>
    </source>
</evidence>
<evidence type="ECO:0000256" key="4">
    <source>
        <dbReference type="ARBA" id="ARBA00023136"/>
    </source>
</evidence>
<evidence type="ECO:0000259" key="6">
    <source>
        <dbReference type="SMART" id="SM00294"/>
    </source>
</evidence>
<feature type="domain" description="Neurexin/syndecan/glycophorin C" evidence="6">
    <location>
        <begin position="55"/>
        <end position="73"/>
    </location>
</feature>
<evidence type="ECO:0000256" key="2">
    <source>
        <dbReference type="ARBA" id="ARBA00022692"/>
    </source>
</evidence>
<dbReference type="GO" id="GO:0016020">
    <property type="term" value="C:membrane"/>
    <property type="evidence" value="ECO:0007669"/>
    <property type="project" value="UniProtKB-SubCell"/>
</dbReference>
<accession>A0A3B3S5P6</accession>
<dbReference type="Proteomes" id="UP000261540">
    <property type="component" value="Unplaced"/>
</dbReference>
<evidence type="ECO:0000313" key="8">
    <source>
        <dbReference type="Proteomes" id="UP000261540"/>
    </source>
</evidence>
<dbReference type="PANTHER" id="PTHR47614">
    <property type="entry name" value="GLYCOPHORIN-C"/>
    <property type="match status" value="1"/>
</dbReference>
<dbReference type="GO" id="GO:0030863">
    <property type="term" value="C:cortical cytoskeleton"/>
    <property type="evidence" value="ECO:0007669"/>
    <property type="project" value="TreeGrafter"/>
</dbReference>
<comment type="subcellular location">
    <subcellularLocation>
        <location evidence="1">Membrane</location>
        <topology evidence="1">Single-pass membrane protein</topology>
    </subcellularLocation>
</comment>
<feature type="transmembrane region" description="Helical" evidence="5">
    <location>
        <begin position="33"/>
        <end position="56"/>
    </location>
</feature>
<keyword evidence="3 5" id="KW-1133">Transmembrane helix</keyword>
<name>A0A3B3S5P6_9TELE</name>
<protein>
    <submittedName>
        <fullName evidence="7">Glycophorin C (Gerbich blood group)</fullName>
    </submittedName>
</protein>
<dbReference type="GeneTree" id="ENSGT00510000049102"/>
<keyword evidence="4 5" id="KW-0472">Membrane</keyword>
<keyword evidence="2 5" id="KW-0812">Transmembrane</keyword>
<reference evidence="7" key="2">
    <citation type="submission" date="2025-09" db="UniProtKB">
        <authorList>
            <consortium name="Ensembl"/>
        </authorList>
    </citation>
    <scope>IDENTIFICATION</scope>
</reference>
<organism evidence="7 8">
    <name type="scientific">Paramormyrops kingsleyae</name>
    <dbReference type="NCBI Taxonomy" id="1676925"/>
    <lineage>
        <taxon>Eukaryota</taxon>
        <taxon>Metazoa</taxon>
        <taxon>Chordata</taxon>
        <taxon>Craniata</taxon>
        <taxon>Vertebrata</taxon>
        <taxon>Euteleostomi</taxon>
        <taxon>Actinopterygii</taxon>
        <taxon>Neopterygii</taxon>
        <taxon>Teleostei</taxon>
        <taxon>Osteoglossocephala</taxon>
        <taxon>Osteoglossomorpha</taxon>
        <taxon>Osteoglossiformes</taxon>
        <taxon>Mormyridae</taxon>
        <taxon>Paramormyrops</taxon>
    </lineage>
</organism>
<keyword evidence="8" id="KW-1185">Reference proteome</keyword>
<proteinExistence type="predicted"/>
<evidence type="ECO:0000256" key="3">
    <source>
        <dbReference type="ARBA" id="ARBA00022989"/>
    </source>
</evidence>
<dbReference type="InterPro" id="IPR042192">
    <property type="entry name" value="Glycophorin-C"/>
</dbReference>
<dbReference type="Ensembl" id="ENSPKIT00000006574.1">
    <property type="protein sequence ID" value="ENSPKIP00000025828.1"/>
    <property type="gene ID" value="ENSPKIG00000008545.1"/>
</dbReference>
<dbReference type="AlphaFoldDB" id="A0A3B3S5P6"/>